<keyword evidence="4 6" id="KW-1133">Transmembrane helix</keyword>
<dbReference type="InterPro" id="IPR005226">
    <property type="entry name" value="UPF0014_fam"/>
</dbReference>
<organism evidence="7 8">
    <name type="scientific">Levilactobacillus bambusae</name>
    <dbReference type="NCBI Taxonomy" id="2024736"/>
    <lineage>
        <taxon>Bacteria</taxon>
        <taxon>Bacillati</taxon>
        <taxon>Bacillota</taxon>
        <taxon>Bacilli</taxon>
        <taxon>Lactobacillales</taxon>
        <taxon>Lactobacillaceae</taxon>
        <taxon>Levilactobacillus</taxon>
    </lineage>
</organism>
<evidence type="ECO:0000256" key="4">
    <source>
        <dbReference type="ARBA" id="ARBA00022989"/>
    </source>
</evidence>
<keyword evidence="3 6" id="KW-0812">Transmembrane</keyword>
<feature type="transmembrane region" description="Helical" evidence="6">
    <location>
        <begin position="12"/>
        <end position="31"/>
    </location>
</feature>
<feature type="transmembrane region" description="Helical" evidence="6">
    <location>
        <begin position="197"/>
        <end position="218"/>
    </location>
</feature>
<dbReference type="AlphaFoldDB" id="A0A2V1MXJ2"/>
<evidence type="ECO:0000256" key="2">
    <source>
        <dbReference type="ARBA" id="ARBA00005268"/>
    </source>
</evidence>
<sequence length="268" mass="29531">MNVVNSSSLQISNTSLILAAGLVLIALYIGYREKLGIDRDMIIGVLRAIVQLYIVGYLLKYVIKVDNIFLTVVLMLIIIFNAGYNAMKRSQGIPNTLWISIGAIFISTGVTVGAMVLTHALKFIPAQMIPITGMMASQSMVAIGLCYRNLNTNFHDERQQVLEKLSLGGNIKQSSMHILRESIKTGMQPTVDSTKTMGIVTLPGMMSGLIFAGIDPVYAIEYQIMITFMLLAATSLGSVMAVYWSYKGFYNREDQLVLPTSAPKKKHH</sequence>
<dbReference type="Pfam" id="PF03649">
    <property type="entry name" value="UPF0014"/>
    <property type="match status" value="1"/>
</dbReference>
<dbReference type="PANTHER" id="PTHR30028:SF0">
    <property type="entry name" value="PROTEIN ALUMINUM SENSITIVE 3"/>
    <property type="match status" value="1"/>
</dbReference>
<feature type="transmembrane region" description="Helical" evidence="6">
    <location>
        <begin position="43"/>
        <end position="62"/>
    </location>
</feature>
<evidence type="ECO:0000256" key="3">
    <source>
        <dbReference type="ARBA" id="ARBA00022692"/>
    </source>
</evidence>
<dbReference type="OrthoDB" id="9791807at2"/>
<dbReference type="Proteomes" id="UP000245080">
    <property type="component" value="Unassembled WGS sequence"/>
</dbReference>
<comment type="caution">
    <text evidence="7">The sequence shown here is derived from an EMBL/GenBank/DDBJ whole genome shotgun (WGS) entry which is preliminary data.</text>
</comment>
<feature type="transmembrane region" description="Helical" evidence="6">
    <location>
        <begin position="224"/>
        <end position="246"/>
    </location>
</feature>
<keyword evidence="5 6" id="KW-0472">Membrane</keyword>
<name>A0A2V1MXJ2_9LACO</name>
<reference evidence="7 8" key="1">
    <citation type="journal article" date="2018" name="Int. J. Syst. Evol. Microbiol.">
        <title>Lactobacillus bambusae sp. nov., isolated from a traditional fermented Ma-bamboo shoots of Taiwan.</title>
        <authorList>
            <person name="Wang L.-T."/>
        </authorList>
    </citation>
    <scope>NUCLEOTIDE SEQUENCE [LARGE SCALE GENOMIC DNA]</scope>
    <source>
        <strain evidence="7 8">BS-W1</strain>
    </source>
</reference>
<evidence type="ECO:0000256" key="6">
    <source>
        <dbReference type="SAM" id="Phobius"/>
    </source>
</evidence>
<dbReference type="GO" id="GO:0005886">
    <property type="term" value="C:plasma membrane"/>
    <property type="evidence" value="ECO:0007669"/>
    <property type="project" value="TreeGrafter"/>
</dbReference>
<protein>
    <submittedName>
        <fullName evidence="7">Iron export ABC transporter permease subunit FetB</fullName>
    </submittedName>
</protein>
<evidence type="ECO:0000313" key="8">
    <source>
        <dbReference type="Proteomes" id="UP000245080"/>
    </source>
</evidence>
<comment type="subcellular location">
    <subcellularLocation>
        <location evidence="1">Membrane</location>
        <topology evidence="1">Multi-pass membrane protein</topology>
    </subcellularLocation>
</comment>
<evidence type="ECO:0000256" key="1">
    <source>
        <dbReference type="ARBA" id="ARBA00004141"/>
    </source>
</evidence>
<dbReference type="EMBL" id="QCXQ01000003">
    <property type="protein sequence ID" value="PWF99773.1"/>
    <property type="molecule type" value="Genomic_DNA"/>
</dbReference>
<evidence type="ECO:0000256" key="5">
    <source>
        <dbReference type="ARBA" id="ARBA00023136"/>
    </source>
</evidence>
<keyword evidence="8" id="KW-1185">Reference proteome</keyword>
<accession>A0A2V1MXJ2</accession>
<evidence type="ECO:0000313" key="7">
    <source>
        <dbReference type="EMBL" id="PWF99773.1"/>
    </source>
</evidence>
<proteinExistence type="inferred from homology"/>
<feature type="transmembrane region" description="Helical" evidence="6">
    <location>
        <begin position="129"/>
        <end position="150"/>
    </location>
</feature>
<dbReference type="PANTHER" id="PTHR30028">
    <property type="entry name" value="UPF0014 INNER MEMBRANE PROTEIN YBBM-RELATED"/>
    <property type="match status" value="1"/>
</dbReference>
<gene>
    <name evidence="7" type="ORF">DCM90_06850</name>
</gene>
<feature type="transmembrane region" description="Helical" evidence="6">
    <location>
        <begin position="68"/>
        <end position="84"/>
    </location>
</feature>
<feature type="transmembrane region" description="Helical" evidence="6">
    <location>
        <begin position="96"/>
        <end position="117"/>
    </location>
</feature>
<comment type="similarity">
    <text evidence="2">Belongs to the UPF0014 family.</text>
</comment>